<gene>
    <name evidence="2" type="ORF">MTR62_01135</name>
</gene>
<accession>A0ABT0B8B1</accession>
<feature type="domain" description="PilZ" evidence="1">
    <location>
        <begin position="18"/>
        <end position="105"/>
    </location>
</feature>
<name>A0ABT0B8B1_9SPHN</name>
<evidence type="ECO:0000313" key="3">
    <source>
        <dbReference type="Proteomes" id="UP001162881"/>
    </source>
</evidence>
<comment type="caution">
    <text evidence="2">The sequence shown here is derived from an EMBL/GenBank/DDBJ whole genome shotgun (WGS) entry which is preliminary data.</text>
</comment>
<organism evidence="2 3">
    <name type="scientific">Novosphingobium organovorum</name>
    <dbReference type="NCBI Taxonomy" id="2930092"/>
    <lineage>
        <taxon>Bacteria</taxon>
        <taxon>Pseudomonadati</taxon>
        <taxon>Pseudomonadota</taxon>
        <taxon>Alphaproteobacteria</taxon>
        <taxon>Sphingomonadales</taxon>
        <taxon>Sphingomonadaceae</taxon>
        <taxon>Novosphingobium</taxon>
    </lineage>
</organism>
<dbReference type="InterPro" id="IPR009875">
    <property type="entry name" value="PilZ_domain"/>
</dbReference>
<proteinExistence type="predicted"/>
<evidence type="ECO:0000313" key="2">
    <source>
        <dbReference type="EMBL" id="MCJ2181317.1"/>
    </source>
</evidence>
<dbReference type="SUPFAM" id="SSF141371">
    <property type="entry name" value="PilZ domain-like"/>
    <property type="match status" value="1"/>
</dbReference>
<dbReference type="RefSeq" id="WP_244016436.1">
    <property type="nucleotide sequence ID" value="NZ_JALHLF010000002.1"/>
</dbReference>
<dbReference type="Pfam" id="PF07238">
    <property type="entry name" value="PilZ"/>
    <property type="match status" value="1"/>
</dbReference>
<dbReference type="Proteomes" id="UP001162881">
    <property type="component" value="Unassembled WGS sequence"/>
</dbReference>
<keyword evidence="3" id="KW-1185">Reference proteome</keyword>
<sequence>MSQRLARLPSIHTLKPAERRREGRHPSRHGVVVRCDAALRGSAWLIDISPYGCALWGRGLALRCGVVVTLRPIEAPHSAETDLDAIVRWIREDTAGLEFLRPLTGSAKRPAAVWQAIVSESPP</sequence>
<protein>
    <submittedName>
        <fullName evidence="2">PilZ domain-containing protein</fullName>
    </submittedName>
</protein>
<dbReference type="EMBL" id="JALHLF010000002">
    <property type="protein sequence ID" value="MCJ2181317.1"/>
    <property type="molecule type" value="Genomic_DNA"/>
</dbReference>
<reference evidence="2" key="1">
    <citation type="submission" date="2022-03" db="EMBL/GenBank/DDBJ databases">
        <title>Identification of a novel bacterium isolated from mangrove sediments.</title>
        <authorList>
            <person name="Pan X."/>
        </authorList>
    </citation>
    <scope>NUCLEOTIDE SEQUENCE</scope>
    <source>
        <strain evidence="2">B1949</strain>
    </source>
</reference>
<evidence type="ECO:0000259" key="1">
    <source>
        <dbReference type="Pfam" id="PF07238"/>
    </source>
</evidence>